<dbReference type="SUPFAM" id="SSF55347">
    <property type="entry name" value="Glyceraldehyde-3-phosphate dehydrogenase-like, C-terminal domain"/>
    <property type="match status" value="1"/>
</dbReference>
<dbReference type="Pfam" id="PF01408">
    <property type="entry name" value="GFO_IDH_MocA"/>
    <property type="match status" value="1"/>
</dbReference>
<feature type="domain" description="Gfo/Idh/MocA-like oxidoreductase N-terminal" evidence="4">
    <location>
        <begin position="17"/>
        <end position="122"/>
    </location>
</feature>
<evidence type="ECO:0000313" key="6">
    <source>
        <dbReference type="EMBL" id="THG30887.1"/>
    </source>
</evidence>
<evidence type="ECO:0000256" key="1">
    <source>
        <dbReference type="ARBA" id="ARBA00010928"/>
    </source>
</evidence>
<comment type="similarity">
    <text evidence="1">Belongs to the Gfo/Idh/MocA family.</text>
</comment>
<dbReference type="OrthoDB" id="9815825at2"/>
<dbReference type="RefSeq" id="WP_136427299.1">
    <property type="nucleotide sequence ID" value="NZ_SSSM01000004.1"/>
</dbReference>
<comment type="caution">
    <text evidence="6">The sequence shown here is derived from an EMBL/GenBank/DDBJ whole genome shotgun (WGS) entry which is preliminary data.</text>
</comment>
<dbReference type="EMBL" id="SSSM01000004">
    <property type="protein sequence ID" value="THG30887.1"/>
    <property type="molecule type" value="Genomic_DNA"/>
</dbReference>
<dbReference type="InterPro" id="IPR000683">
    <property type="entry name" value="Gfo/Idh/MocA-like_OxRdtase_N"/>
</dbReference>
<dbReference type="GO" id="GO:0016491">
    <property type="term" value="F:oxidoreductase activity"/>
    <property type="evidence" value="ECO:0007669"/>
    <property type="project" value="UniProtKB-KW"/>
</dbReference>
<dbReference type="InterPro" id="IPR050984">
    <property type="entry name" value="Gfo/Idh/MocA_domain"/>
</dbReference>
<gene>
    <name evidence="6" type="ORF">E6C64_09685</name>
</gene>
<dbReference type="InterPro" id="IPR055170">
    <property type="entry name" value="GFO_IDH_MocA-like_dom"/>
</dbReference>
<accession>A0A4V3WT70</accession>
<proteinExistence type="inferred from homology"/>
<dbReference type="AlphaFoldDB" id="A0A4V3WT70"/>
<dbReference type="InterPro" id="IPR036291">
    <property type="entry name" value="NAD(P)-bd_dom_sf"/>
</dbReference>
<feature type="domain" description="GFO/IDH/MocA-like oxidoreductase" evidence="5">
    <location>
        <begin position="136"/>
        <end position="250"/>
    </location>
</feature>
<keyword evidence="2" id="KW-0560">Oxidoreductase</keyword>
<dbReference type="Gene3D" id="3.40.50.720">
    <property type="entry name" value="NAD(P)-binding Rossmann-like Domain"/>
    <property type="match status" value="1"/>
</dbReference>
<organism evidence="6 7">
    <name type="scientific">Naasia lichenicola</name>
    <dbReference type="NCBI Taxonomy" id="2565933"/>
    <lineage>
        <taxon>Bacteria</taxon>
        <taxon>Bacillati</taxon>
        <taxon>Actinomycetota</taxon>
        <taxon>Actinomycetes</taxon>
        <taxon>Micrococcales</taxon>
        <taxon>Microbacteriaceae</taxon>
        <taxon>Naasia</taxon>
    </lineage>
</organism>
<dbReference type="GO" id="GO:0000166">
    <property type="term" value="F:nucleotide binding"/>
    <property type="evidence" value="ECO:0007669"/>
    <property type="project" value="InterPro"/>
</dbReference>
<protein>
    <submittedName>
        <fullName evidence="6">Gfo/Idh/MocA family oxidoreductase</fullName>
    </submittedName>
</protein>
<evidence type="ECO:0000259" key="5">
    <source>
        <dbReference type="Pfam" id="PF22725"/>
    </source>
</evidence>
<sequence>MSDQESTGLGWGILAPGGIAHAFTKDLQTAGLRVAAVGSRSIDTAREFADRYGIPNAHGSYEDLVADDSVDIVYIATPHPFHAGAARLALDAGKHVLVEKPFTLNGFEAWGLVELADQGGLLLLEAMWTRFLPHMKRIHEILDAGTIGDVRAVISDHTQLLPSDPSSRLQDPALGGGALLDLGIYPVSFAIDVLGLPTEVIASSTPTPTGVDGETSIILRHEGGAHSSLYTALNSKGPNVASVIGTGGRIDIEATWYEPTSFTVYDGTGQQLERYESHVEGRGMQYQALEAERLVAAGETASPLLTPSDSAAIMDVLDSIRERIGLRYPGE</sequence>
<dbReference type="Gene3D" id="3.30.360.10">
    <property type="entry name" value="Dihydrodipicolinate Reductase, domain 2"/>
    <property type="match status" value="1"/>
</dbReference>
<dbReference type="Pfam" id="PF22725">
    <property type="entry name" value="GFO_IDH_MocA_C3"/>
    <property type="match status" value="1"/>
</dbReference>
<name>A0A4V3WT70_9MICO</name>
<keyword evidence="3" id="KW-0520">NAD</keyword>
<dbReference type="SUPFAM" id="SSF51735">
    <property type="entry name" value="NAD(P)-binding Rossmann-fold domains"/>
    <property type="match status" value="1"/>
</dbReference>
<dbReference type="PANTHER" id="PTHR22604:SF105">
    <property type="entry name" value="TRANS-1,2-DIHYDROBENZENE-1,2-DIOL DEHYDROGENASE"/>
    <property type="match status" value="1"/>
</dbReference>
<evidence type="ECO:0000259" key="4">
    <source>
        <dbReference type="Pfam" id="PF01408"/>
    </source>
</evidence>
<reference evidence="6 7" key="1">
    <citation type="submission" date="2019-04" db="EMBL/GenBank/DDBJ databases">
        <authorList>
            <person name="Jiang L."/>
        </authorList>
    </citation>
    <scope>NUCLEOTIDE SEQUENCE [LARGE SCALE GENOMIC DNA]</scope>
    <source>
        <strain evidence="6 7">YIM 131853</strain>
    </source>
</reference>
<evidence type="ECO:0000256" key="2">
    <source>
        <dbReference type="ARBA" id="ARBA00023002"/>
    </source>
</evidence>
<dbReference type="Proteomes" id="UP000309133">
    <property type="component" value="Unassembled WGS sequence"/>
</dbReference>
<evidence type="ECO:0000313" key="7">
    <source>
        <dbReference type="Proteomes" id="UP000309133"/>
    </source>
</evidence>
<keyword evidence="7" id="KW-1185">Reference proteome</keyword>
<dbReference type="PANTHER" id="PTHR22604">
    <property type="entry name" value="OXIDOREDUCTASES"/>
    <property type="match status" value="1"/>
</dbReference>
<evidence type="ECO:0000256" key="3">
    <source>
        <dbReference type="ARBA" id="ARBA00023027"/>
    </source>
</evidence>